<proteinExistence type="predicted"/>
<organism evidence="3 4">
    <name type="scientific">Massilia terrae</name>
    <dbReference type="NCBI Taxonomy" id="1811224"/>
    <lineage>
        <taxon>Bacteria</taxon>
        <taxon>Pseudomonadati</taxon>
        <taxon>Pseudomonadota</taxon>
        <taxon>Betaproteobacteria</taxon>
        <taxon>Burkholderiales</taxon>
        <taxon>Oxalobacteraceae</taxon>
        <taxon>Telluria group</taxon>
        <taxon>Massilia</taxon>
    </lineage>
</organism>
<evidence type="ECO:0000313" key="3">
    <source>
        <dbReference type="EMBL" id="MCS0660163.1"/>
    </source>
</evidence>
<gene>
    <name evidence="3" type="ORF">NX778_18995</name>
</gene>
<dbReference type="RefSeq" id="WP_258813352.1">
    <property type="nucleotide sequence ID" value="NZ_JANUGU010000007.1"/>
</dbReference>
<sequence>MTRLGTLAAALALAAAPFAVHAAPVVVFTEGFDNAKLPGWVQVNHGSPPGNGWFQGNAAIFGAQAGSSYIAANYLGALSGSGTVDSWLISPVIDLYGASSFSFFTRSAADPGYADTLQVYFSPGAGTDVGAFSDRLATIGAGGYPSAWTQVSTDISFTGAGRFAFRYTGDAGTLDYIGIDSVRVLSAVPEPSSALMLGLGLGALGLLRRRASKR</sequence>
<comment type="caution">
    <text evidence="3">The sequence shown here is derived from an EMBL/GenBank/DDBJ whole genome shotgun (WGS) entry which is preliminary data.</text>
</comment>
<dbReference type="SUPFAM" id="SSF49899">
    <property type="entry name" value="Concanavalin A-like lectins/glucanases"/>
    <property type="match status" value="1"/>
</dbReference>
<accession>A0ABT2D1Q4</accession>
<feature type="chain" id="PRO_5045922226" evidence="1">
    <location>
        <begin position="23"/>
        <end position="214"/>
    </location>
</feature>
<feature type="signal peptide" evidence="1">
    <location>
        <begin position="1"/>
        <end position="22"/>
    </location>
</feature>
<dbReference type="NCBIfam" id="TIGR02595">
    <property type="entry name" value="PEP_CTERM"/>
    <property type="match status" value="1"/>
</dbReference>
<evidence type="ECO:0000259" key="2">
    <source>
        <dbReference type="Pfam" id="PF07589"/>
    </source>
</evidence>
<feature type="domain" description="Ice-binding protein C-terminal" evidence="2">
    <location>
        <begin position="187"/>
        <end position="210"/>
    </location>
</feature>
<keyword evidence="1" id="KW-0732">Signal</keyword>
<protein>
    <submittedName>
        <fullName evidence="3">Choice-of-anchor J domain-containing protein</fullName>
    </submittedName>
</protein>
<evidence type="ECO:0000256" key="1">
    <source>
        <dbReference type="SAM" id="SignalP"/>
    </source>
</evidence>
<evidence type="ECO:0000313" key="4">
    <source>
        <dbReference type="Proteomes" id="UP001204621"/>
    </source>
</evidence>
<dbReference type="Proteomes" id="UP001204621">
    <property type="component" value="Unassembled WGS sequence"/>
</dbReference>
<dbReference type="Pfam" id="PF07589">
    <property type="entry name" value="PEP-CTERM"/>
    <property type="match status" value="1"/>
</dbReference>
<keyword evidence="4" id="KW-1185">Reference proteome</keyword>
<dbReference type="Gene3D" id="2.60.120.200">
    <property type="match status" value="1"/>
</dbReference>
<reference evidence="3 4" key="1">
    <citation type="submission" date="2022-08" db="EMBL/GenBank/DDBJ databases">
        <title>Reclassification of Massilia species as members of the genera Telluria, Duganella, Pseudoduganella, Mokoshia gen. nov. and Zemynaea gen. nov. using orthogonal and non-orthogonal genome-based approaches.</title>
        <authorList>
            <person name="Bowman J.P."/>
        </authorList>
    </citation>
    <scope>NUCLEOTIDE SEQUENCE [LARGE SCALE GENOMIC DNA]</scope>
    <source>
        <strain evidence="3 4">JCM 31606</strain>
    </source>
</reference>
<dbReference type="InterPro" id="IPR013320">
    <property type="entry name" value="ConA-like_dom_sf"/>
</dbReference>
<dbReference type="EMBL" id="JANUGU010000007">
    <property type="protein sequence ID" value="MCS0660163.1"/>
    <property type="molecule type" value="Genomic_DNA"/>
</dbReference>
<name>A0ABT2D1Q4_9BURK</name>
<dbReference type="NCBIfam" id="NF038128">
    <property type="entry name" value="choice_anch_J"/>
    <property type="match status" value="1"/>
</dbReference>
<dbReference type="InterPro" id="IPR013424">
    <property type="entry name" value="Ice-binding_C"/>
</dbReference>